<dbReference type="Proteomes" id="UP001152651">
    <property type="component" value="Unassembled WGS sequence"/>
</dbReference>
<reference evidence="1" key="1">
    <citation type="submission" date="2022-05" db="EMBL/GenBank/DDBJ databases">
        <authorList>
            <person name="Blom J."/>
        </authorList>
    </citation>
    <scope>NUCLEOTIDE SEQUENCE</scope>
    <source>
        <strain evidence="1">Type strain: CPO20170097</strain>
    </source>
</reference>
<proteinExistence type="predicted"/>
<comment type="caution">
    <text evidence="1">The sequence shown here is derived from an EMBL/GenBank/DDBJ whole genome shotgun (WGS) entry which is preliminary data.</text>
</comment>
<sequence>MLEIAQETNPFKCMFKKNDKRQKNSDKEKFIS</sequence>
<gene>
    <name evidence="1" type="ORF">FBBNIHIM_04000</name>
</gene>
<keyword evidence="2" id="KW-1185">Reference proteome</keyword>
<organism evidence="1 2">
    <name type="scientific">Pseudocitrobacter vendiensis</name>
    <dbReference type="NCBI Taxonomy" id="2488306"/>
    <lineage>
        <taxon>Bacteria</taxon>
        <taxon>Pseudomonadati</taxon>
        <taxon>Pseudomonadota</taxon>
        <taxon>Gammaproteobacteria</taxon>
        <taxon>Enterobacterales</taxon>
        <taxon>Enterobacteriaceae</taxon>
        <taxon>Pseudocitrobacter</taxon>
    </lineage>
</organism>
<evidence type="ECO:0000313" key="2">
    <source>
        <dbReference type="Proteomes" id="UP001152651"/>
    </source>
</evidence>
<dbReference type="EMBL" id="CALSBS010000002">
    <property type="protein sequence ID" value="CAH6635977.1"/>
    <property type="molecule type" value="Genomic_DNA"/>
</dbReference>
<name>A0ABM9F5G6_9ENTR</name>
<accession>A0ABM9F5G6</accession>
<protein>
    <submittedName>
        <fullName evidence="1">Uncharacterized protein</fullName>
    </submittedName>
</protein>
<evidence type="ECO:0000313" key="1">
    <source>
        <dbReference type="EMBL" id="CAH6635977.1"/>
    </source>
</evidence>